<dbReference type="RefSeq" id="WP_049744737.1">
    <property type="nucleotide sequence ID" value="NZ_CP012150.1"/>
</dbReference>
<dbReference type="OrthoDB" id="1410809at2"/>
<protein>
    <submittedName>
        <fullName evidence="1">Uncharacterized protein</fullName>
    </submittedName>
</protein>
<sequence length="515" mass="57787">MTEKSAGAEYRSARSWRGPIALILVLELLLVGALSGCGSDDDSDVRRASEISQYGITWKFDREYPVGQFVNGDWWVVGPVTVVSVTPGPSPAPPDEVTDLGVNDWGDTGLQDNKERRNGSMVVMEVGPAQGYDSRGITYDPNASVTFPYTLDADRSLISSISEVTVPNPVMYADLMWDSEKTSSSVLKAAAVLTSLSEAPPEDAFRPTYVGANKEIFRASDLKWDRLRRLPMDAAADSVPSFQEYERYLERPWLDHMNGAWEGQWLWPVENQPAYGREVARIVGTASLLLNTDAPDDRKRRLLYELVQYGIDLHGMVELGAVFDEGGGHTSGRKWPILFAGLMLDDPSFVPEPRSTVFHEDAQTYYGQGWYGQKALWQMVWHHEARQPYQEKPPSAWDDWDRTSEEYRVCCTVRSWVGEGLAALLMGAKADWNHNAFFDTVDDWMRPTDLYAANRQGYPRPPEETTSFDPFVDAFWARHRGDVPAQPDGTTDLKWDVNLRGDSADALGWVSNPKP</sequence>
<evidence type="ECO:0000313" key="2">
    <source>
        <dbReference type="Proteomes" id="UP000062255"/>
    </source>
</evidence>
<dbReference type="Proteomes" id="UP000062255">
    <property type="component" value="Chromosome"/>
</dbReference>
<gene>
    <name evidence="1" type="ORF">AFA91_10965</name>
</gene>
<dbReference type="EMBL" id="CP012150">
    <property type="protein sequence ID" value="AKS32310.1"/>
    <property type="molecule type" value="Genomic_DNA"/>
</dbReference>
<accession>A0A0K0X4C0</accession>
<reference evidence="1 2" key="1">
    <citation type="submission" date="2015-07" db="EMBL/GenBank/DDBJ databases">
        <title>Complete genome sequence of Mycobacterium goodii X7B, a facultative thermophilic biodesulfurizing bacterium.</title>
        <authorList>
            <person name="Yu B."/>
            <person name="Li F."/>
            <person name="Xu P."/>
        </authorList>
    </citation>
    <scope>NUCLEOTIDE SEQUENCE [LARGE SCALE GENOMIC DNA]</scope>
    <source>
        <strain evidence="1 2">X7B</strain>
    </source>
</reference>
<proteinExistence type="predicted"/>
<evidence type="ECO:0000313" key="1">
    <source>
        <dbReference type="EMBL" id="AKS32310.1"/>
    </source>
</evidence>
<organism evidence="1 2">
    <name type="scientific">Mycolicibacterium goodii</name>
    <name type="common">Mycobacterium goodii</name>
    <dbReference type="NCBI Taxonomy" id="134601"/>
    <lineage>
        <taxon>Bacteria</taxon>
        <taxon>Bacillati</taxon>
        <taxon>Actinomycetota</taxon>
        <taxon>Actinomycetes</taxon>
        <taxon>Mycobacteriales</taxon>
        <taxon>Mycobacteriaceae</taxon>
        <taxon>Mycolicibacterium</taxon>
    </lineage>
</organism>
<dbReference type="AlphaFoldDB" id="A0A0K0X4C0"/>
<name>A0A0K0X4C0_MYCGD</name>
<dbReference type="PATRIC" id="fig|134601.6.peg.2285"/>
<dbReference type="KEGG" id="mgo:AFA91_10965"/>